<protein>
    <submittedName>
        <fullName evidence="1">Four helix bundle protein</fullName>
    </submittedName>
</protein>
<dbReference type="RefSeq" id="WP_317701279.1">
    <property type="nucleotide sequence ID" value="NZ_CP136921.1"/>
</dbReference>
<dbReference type="InterPro" id="IPR055360">
    <property type="entry name" value="bAvd"/>
</dbReference>
<evidence type="ECO:0000313" key="1">
    <source>
        <dbReference type="EMBL" id="WOO31810.1"/>
    </source>
</evidence>
<dbReference type="EMBL" id="CP136921">
    <property type="protein sequence ID" value="WOO31810.1"/>
    <property type="molecule type" value="Genomic_DNA"/>
</dbReference>
<dbReference type="InterPro" id="IPR036583">
    <property type="entry name" value="23S_rRNA_IVS_sf"/>
</dbReference>
<gene>
    <name evidence="1" type="ORF">P4826_15610</name>
</gene>
<evidence type="ECO:0000313" key="2">
    <source>
        <dbReference type="Proteomes" id="UP001303211"/>
    </source>
</evidence>
<organism evidence="1 2">
    <name type="scientific">Diaphorobacter limosus</name>
    <dbReference type="NCBI Taxonomy" id="3036128"/>
    <lineage>
        <taxon>Bacteria</taxon>
        <taxon>Pseudomonadati</taxon>
        <taxon>Pseudomonadota</taxon>
        <taxon>Betaproteobacteria</taxon>
        <taxon>Burkholderiales</taxon>
        <taxon>Comamonadaceae</taxon>
        <taxon>Diaphorobacter</taxon>
    </lineage>
</organism>
<keyword evidence="2" id="KW-1185">Reference proteome</keyword>
<dbReference type="Proteomes" id="UP001303211">
    <property type="component" value="Chromosome"/>
</dbReference>
<dbReference type="Gene3D" id="1.20.1440.60">
    <property type="entry name" value="23S rRNA-intervening sequence"/>
    <property type="match status" value="1"/>
</dbReference>
<reference evidence="1 2" key="1">
    <citation type="submission" date="2023-03" db="EMBL/GenBank/DDBJ databases">
        <title>Diaphorobacter basophil sp. nov., isolated from a sewage-treatment plant.</title>
        <authorList>
            <person name="Yang K."/>
        </authorList>
    </citation>
    <scope>NUCLEOTIDE SEQUENCE [LARGE SCALE GENOMIC DNA]</scope>
    <source>
        <strain evidence="1 2">Y-1</strain>
    </source>
</reference>
<dbReference type="CDD" id="cd16376">
    <property type="entry name" value="Avd_like"/>
    <property type="match status" value="1"/>
</dbReference>
<sequence length="138" mass="15473">MNHPSARGPRYRQLPLWRDAQRLLLQVELAVRDFARYHKYTLGSELRQQAMAICRLVARAAQQGDVQRRVVVLERLVWGLEDFKIRLQLAKELQAFASFAQFQALAELAVALGKQSGGWCKKARSVAAQASRQGAGAA</sequence>
<name>A0ABZ0J0Q8_9BURK</name>
<proteinExistence type="predicted"/>
<accession>A0ABZ0J0Q8</accession>
<dbReference type="SUPFAM" id="SSF158446">
    <property type="entry name" value="IVS-encoded protein-like"/>
    <property type="match status" value="1"/>
</dbReference>